<dbReference type="AlphaFoldDB" id="A0A0V0YXP3"/>
<dbReference type="Proteomes" id="UP000054783">
    <property type="component" value="Unassembled WGS sequence"/>
</dbReference>
<accession>A0A0V0YXP3</accession>
<sequence>LEQAVCSWNDQHPGELLSYDGIKRREIDVWKKKQNVSRKLPERQSPNCRLLISKMCASLTKSKSA</sequence>
<organism evidence="1 2">
    <name type="scientific">Trichinella patagoniensis</name>
    <dbReference type="NCBI Taxonomy" id="990121"/>
    <lineage>
        <taxon>Eukaryota</taxon>
        <taxon>Metazoa</taxon>
        <taxon>Ecdysozoa</taxon>
        <taxon>Nematoda</taxon>
        <taxon>Enoplea</taxon>
        <taxon>Dorylaimia</taxon>
        <taxon>Trichinellida</taxon>
        <taxon>Trichinellidae</taxon>
        <taxon>Trichinella</taxon>
    </lineage>
</organism>
<reference evidence="1 2" key="1">
    <citation type="submission" date="2015-01" db="EMBL/GenBank/DDBJ databases">
        <title>Evolution of Trichinella species and genotypes.</title>
        <authorList>
            <person name="Korhonen P.K."/>
            <person name="Edoardo P."/>
            <person name="Giuseppe L.R."/>
            <person name="Gasser R.B."/>
        </authorList>
    </citation>
    <scope>NUCLEOTIDE SEQUENCE [LARGE SCALE GENOMIC DNA]</scope>
    <source>
        <strain evidence="1">ISS2496</strain>
    </source>
</reference>
<evidence type="ECO:0000313" key="1">
    <source>
        <dbReference type="EMBL" id="KRY04554.1"/>
    </source>
</evidence>
<proteinExistence type="predicted"/>
<name>A0A0V0YXP3_9BILA</name>
<feature type="non-terminal residue" evidence="1">
    <location>
        <position position="65"/>
    </location>
</feature>
<evidence type="ECO:0000313" key="2">
    <source>
        <dbReference type="Proteomes" id="UP000054783"/>
    </source>
</evidence>
<gene>
    <name evidence="1" type="ORF">T12_4549</name>
</gene>
<comment type="caution">
    <text evidence="1">The sequence shown here is derived from an EMBL/GenBank/DDBJ whole genome shotgun (WGS) entry which is preliminary data.</text>
</comment>
<protein>
    <submittedName>
        <fullName evidence="1">Uncharacterized protein</fullName>
    </submittedName>
</protein>
<dbReference type="EMBL" id="JYDQ01001865">
    <property type="protein sequence ID" value="KRY04554.1"/>
    <property type="molecule type" value="Genomic_DNA"/>
</dbReference>
<keyword evidence="2" id="KW-1185">Reference proteome</keyword>
<feature type="non-terminal residue" evidence="1">
    <location>
        <position position="1"/>
    </location>
</feature>
<dbReference type="STRING" id="990121.A0A0V0YXP3"/>